<reference evidence="2" key="1">
    <citation type="journal article" date="2023" name="Nat. Commun.">
        <title>Diploid and tetraploid genomes of Acorus and the evolution of monocots.</title>
        <authorList>
            <person name="Ma L."/>
            <person name="Liu K.W."/>
            <person name="Li Z."/>
            <person name="Hsiao Y.Y."/>
            <person name="Qi Y."/>
            <person name="Fu T."/>
            <person name="Tang G.D."/>
            <person name="Zhang D."/>
            <person name="Sun W.H."/>
            <person name="Liu D.K."/>
            <person name="Li Y."/>
            <person name="Chen G.Z."/>
            <person name="Liu X.D."/>
            <person name="Liao X.Y."/>
            <person name="Jiang Y.T."/>
            <person name="Yu X."/>
            <person name="Hao Y."/>
            <person name="Huang J."/>
            <person name="Zhao X.W."/>
            <person name="Ke S."/>
            <person name="Chen Y.Y."/>
            <person name="Wu W.L."/>
            <person name="Hsu J.L."/>
            <person name="Lin Y.F."/>
            <person name="Huang M.D."/>
            <person name="Li C.Y."/>
            <person name="Huang L."/>
            <person name="Wang Z.W."/>
            <person name="Zhao X."/>
            <person name="Zhong W.Y."/>
            <person name="Peng D.H."/>
            <person name="Ahmad S."/>
            <person name="Lan S."/>
            <person name="Zhang J.S."/>
            <person name="Tsai W.C."/>
            <person name="Van de Peer Y."/>
            <person name="Liu Z.J."/>
        </authorList>
    </citation>
    <scope>NUCLEOTIDE SEQUENCE</scope>
    <source>
        <strain evidence="2">CP</strain>
    </source>
</reference>
<dbReference type="Proteomes" id="UP001180020">
    <property type="component" value="Unassembled WGS sequence"/>
</dbReference>
<gene>
    <name evidence="2" type="ORF">QJS10_CPB18g00678</name>
</gene>
<dbReference type="GO" id="GO:0003824">
    <property type="term" value="F:catalytic activity"/>
    <property type="evidence" value="ECO:0007669"/>
    <property type="project" value="InterPro"/>
</dbReference>
<protein>
    <recommendedName>
        <fullName evidence="1">Endonuclease/exonuclease/phosphatase domain-containing protein</fullName>
    </recommendedName>
</protein>
<dbReference type="SUPFAM" id="SSF56219">
    <property type="entry name" value="DNase I-like"/>
    <property type="match status" value="1"/>
</dbReference>
<feature type="domain" description="Endonuclease/exonuclease/phosphatase" evidence="1">
    <location>
        <begin position="7"/>
        <end position="190"/>
    </location>
</feature>
<dbReference type="Gene3D" id="3.60.10.10">
    <property type="entry name" value="Endonuclease/exonuclease/phosphatase"/>
    <property type="match status" value="1"/>
</dbReference>
<dbReference type="PANTHER" id="PTHR33710">
    <property type="entry name" value="BNAC02G09200D PROTEIN"/>
    <property type="match status" value="1"/>
</dbReference>
<evidence type="ECO:0000313" key="2">
    <source>
        <dbReference type="EMBL" id="KAK1289091.1"/>
    </source>
</evidence>
<name>A0AAV9CJP7_ACOCL</name>
<evidence type="ECO:0000313" key="3">
    <source>
        <dbReference type="Proteomes" id="UP001180020"/>
    </source>
</evidence>
<accession>A0AAV9CJP7</accession>
<sequence>MLDILIWNVRGLNDPRKKAAVKEHILANKVSICCLQETKESFSQNDIRDISGGGMLSEFVCKPSIGASGGILICWNDSIWRMISSVEVYGPCEDSSRHVLWEELSQVKAVHGLPWCVLGDFNVTRFVEDRNRIAEEGLVDLPIANQNFTWSNLREVPALARLDRVLIDAEWEEAFPLCRLSGLPRICSDHSPLLLVGGDVARKPVWFRFENWWLLRLDFKHWWRVRGLRQQGF</sequence>
<dbReference type="PANTHER" id="PTHR33710:SF71">
    <property type="entry name" value="ENDONUCLEASE_EXONUCLEASE_PHOSPHATASE DOMAIN-CONTAINING PROTEIN"/>
    <property type="match status" value="1"/>
</dbReference>
<dbReference type="InterPro" id="IPR005135">
    <property type="entry name" value="Endo/exonuclease/phosphatase"/>
</dbReference>
<comment type="caution">
    <text evidence="2">The sequence shown here is derived from an EMBL/GenBank/DDBJ whole genome shotgun (WGS) entry which is preliminary data.</text>
</comment>
<dbReference type="AlphaFoldDB" id="A0AAV9CJP7"/>
<dbReference type="EMBL" id="JAUJYO010000018">
    <property type="protein sequence ID" value="KAK1289091.1"/>
    <property type="molecule type" value="Genomic_DNA"/>
</dbReference>
<proteinExistence type="predicted"/>
<dbReference type="Pfam" id="PF03372">
    <property type="entry name" value="Exo_endo_phos"/>
    <property type="match status" value="1"/>
</dbReference>
<organism evidence="2 3">
    <name type="scientific">Acorus calamus</name>
    <name type="common">Sweet flag</name>
    <dbReference type="NCBI Taxonomy" id="4465"/>
    <lineage>
        <taxon>Eukaryota</taxon>
        <taxon>Viridiplantae</taxon>
        <taxon>Streptophyta</taxon>
        <taxon>Embryophyta</taxon>
        <taxon>Tracheophyta</taxon>
        <taxon>Spermatophyta</taxon>
        <taxon>Magnoliopsida</taxon>
        <taxon>Liliopsida</taxon>
        <taxon>Acoraceae</taxon>
        <taxon>Acorus</taxon>
    </lineage>
</organism>
<evidence type="ECO:0000259" key="1">
    <source>
        <dbReference type="Pfam" id="PF03372"/>
    </source>
</evidence>
<dbReference type="InterPro" id="IPR036691">
    <property type="entry name" value="Endo/exonu/phosph_ase_sf"/>
</dbReference>
<reference evidence="2" key="2">
    <citation type="submission" date="2023-06" db="EMBL/GenBank/DDBJ databases">
        <authorList>
            <person name="Ma L."/>
            <person name="Liu K.-W."/>
            <person name="Li Z."/>
            <person name="Hsiao Y.-Y."/>
            <person name="Qi Y."/>
            <person name="Fu T."/>
            <person name="Tang G."/>
            <person name="Zhang D."/>
            <person name="Sun W.-H."/>
            <person name="Liu D.-K."/>
            <person name="Li Y."/>
            <person name="Chen G.-Z."/>
            <person name="Liu X.-D."/>
            <person name="Liao X.-Y."/>
            <person name="Jiang Y.-T."/>
            <person name="Yu X."/>
            <person name="Hao Y."/>
            <person name="Huang J."/>
            <person name="Zhao X.-W."/>
            <person name="Ke S."/>
            <person name="Chen Y.-Y."/>
            <person name="Wu W.-L."/>
            <person name="Hsu J.-L."/>
            <person name="Lin Y.-F."/>
            <person name="Huang M.-D."/>
            <person name="Li C.-Y."/>
            <person name="Huang L."/>
            <person name="Wang Z.-W."/>
            <person name="Zhao X."/>
            <person name="Zhong W.-Y."/>
            <person name="Peng D.-H."/>
            <person name="Ahmad S."/>
            <person name="Lan S."/>
            <person name="Zhang J.-S."/>
            <person name="Tsai W.-C."/>
            <person name="Van De Peer Y."/>
            <person name="Liu Z.-J."/>
        </authorList>
    </citation>
    <scope>NUCLEOTIDE SEQUENCE</scope>
    <source>
        <strain evidence="2">CP</strain>
        <tissue evidence="2">Leaves</tissue>
    </source>
</reference>
<keyword evidence="3" id="KW-1185">Reference proteome</keyword>